<gene>
    <name evidence="1" type="ORF">O6H91_02G052900</name>
</gene>
<dbReference type="EMBL" id="CM055093">
    <property type="protein sequence ID" value="KAJ7565211.1"/>
    <property type="molecule type" value="Genomic_DNA"/>
</dbReference>
<proteinExistence type="predicted"/>
<evidence type="ECO:0000313" key="2">
    <source>
        <dbReference type="Proteomes" id="UP001162992"/>
    </source>
</evidence>
<keyword evidence="2" id="KW-1185">Reference proteome</keyword>
<name>A0ACC2EFF7_DIPCM</name>
<dbReference type="Proteomes" id="UP001162992">
    <property type="component" value="Chromosome 2"/>
</dbReference>
<accession>A0ACC2EFF7</accession>
<reference evidence="2" key="1">
    <citation type="journal article" date="2024" name="Proc. Natl. Acad. Sci. U.S.A.">
        <title>Extraordinary preservation of gene collinearity over three hundred million years revealed in homosporous lycophytes.</title>
        <authorList>
            <person name="Li C."/>
            <person name="Wickell D."/>
            <person name="Kuo L.Y."/>
            <person name="Chen X."/>
            <person name="Nie B."/>
            <person name="Liao X."/>
            <person name="Peng D."/>
            <person name="Ji J."/>
            <person name="Jenkins J."/>
            <person name="Williams M."/>
            <person name="Shu S."/>
            <person name="Plott C."/>
            <person name="Barry K."/>
            <person name="Rajasekar S."/>
            <person name="Grimwood J."/>
            <person name="Han X."/>
            <person name="Sun S."/>
            <person name="Hou Z."/>
            <person name="He W."/>
            <person name="Dai G."/>
            <person name="Sun C."/>
            <person name="Schmutz J."/>
            <person name="Leebens-Mack J.H."/>
            <person name="Li F.W."/>
            <person name="Wang L."/>
        </authorList>
    </citation>
    <scope>NUCLEOTIDE SEQUENCE [LARGE SCALE GENOMIC DNA]</scope>
    <source>
        <strain evidence="2">cv. PW_Plant_1</strain>
    </source>
</reference>
<comment type="caution">
    <text evidence="1">The sequence shown here is derived from an EMBL/GenBank/DDBJ whole genome shotgun (WGS) entry which is preliminary data.</text>
</comment>
<organism evidence="1 2">
    <name type="scientific">Diphasiastrum complanatum</name>
    <name type="common">Issler's clubmoss</name>
    <name type="synonym">Lycopodium complanatum</name>
    <dbReference type="NCBI Taxonomy" id="34168"/>
    <lineage>
        <taxon>Eukaryota</taxon>
        <taxon>Viridiplantae</taxon>
        <taxon>Streptophyta</taxon>
        <taxon>Embryophyta</taxon>
        <taxon>Tracheophyta</taxon>
        <taxon>Lycopodiopsida</taxon>
        <taxon>Lycopodiales</taxon>
        <taxon>Lycopodiaceae</taxon>
        <taxon>Lycopodioideae</taxon>
        <taxon>Diphasiastrum</taxon>
    </lineage>
</organism>
<sequence>MSISTLTKIHEHIMEGMESDVKVRKPYKLTKQPEKWTDEEHEKFLEALKLHGRAWRRIEEHVATKTVVQVRSHAQKFFSKVEKEEWRGNSTRKIDIPPPRPKRRHFKPLIRKSGIIPIDSDVSRVEISETSQELSLGDGCTRGEHAASSTAQEQTNKLAGFDHHRAVCMKLRAADVISKEQFEARRSSVKRLKLFGQILVPAGAATPAVRFEKSSGCVTPGKPERRTIADCNESSDEMESANYLNKSPFRADSSIVKTPCSANLSPRLSLRAPSEYSSYGSLRSESNQAHMNYNEQGFLEKYLDEASNLRRPQCMLTLSLGNHQQGKPAERYAASRITYSRRPYSAAADSICDMLPKVSQQPQFSVLKSPQTLRYGGRHPKSSHPNTRNSESSARIAGLLRLLCCKSASSMSRAEELFQGLIASRTHAASPVIGGDTVPDATLPGHDRQD</sequence>
<evidence type="ECO:0000313" key="1">
    <source>
        <dbReference type="EMBL" id="KAJ7565211.1"/>
    </source>
</evidence>
<protein>
    <submittedName>
        <fullName evidence="1">Uncharacterized protein</fullName>
    </submittedName>
</protein>